<dbReference type="SMART" id="SM00316">
    <property type="entry name" value="S1"/>
    <property type="match status" value="1"/>
</dbReference>
<dbReference type="AlphaFoldDB" id="A0A1H7QIA4"/>
<dbReference type="Gene3D" id="3.30.1370.10">
    <property type="entry name" value="K Homology domain, type 1"/>
    <property type="match status" value="1"/>
</dbReference>
<dbReference type="SMART" id="SM00322">
    <property type="entry name" value="KH"/>
    <property type="match status" value="1"/>
</dbReference>
<keyword evidence="13" id="KW-1185">Reference proteome</keyword>
<proteinExistence type="inferred from homology"/>
<feature type="compositionally biased region" description="Low complexity" evidence="10">
    <location>
        <begin position="718"/>
        <end position="729"/>
    </location>
</feature>
<dbReference type="GO" id="GO:0003723">
    <property type="term" value="F:RNA binding"/>
    <property type="evidence" value="ECO:0007669"/>
    <property type="project" value="UniProtKB-UniRule"/>
</dbReference>
<dbReference type="GO" id="GO:0006402">
    <property type="term" value="P:mRNA catabolic process"/>
    <property type="evidence" value="ECO:0007669"/>
    <property type="project" value="UniProtKB-UniRule"/>
</dbReference>
<dbReference type="InterPro" id="IPR004088">
    <property type="entry name" value="KH_dom_type_1"/>
</dbReference>
<dbReference type="CDD" id="cd04472">
    <property type="entry name" value="S1_PNPase"/>
    <property type="match status" value="1"/>
</dbReference>
<feature type="binding site" evidence="9">
    <location>
        <position position="502"/>
    </location>
    <ligand>
        <name>Mg(2+)</name>
        <dbReference type="ChEBI" id="CHEBI:18420"/>
    </ligand>
</feature>
<dbReference type="PIRSF" id="PIRSF005499">
    <property type="entry name" value="PNPase"/>
    <property type="match status" value="1"/>
</dbReference>
<evidence type="ECO:0000313" key="12">
    <source>
        <dbReference type="EMBL" id="SEL47305.1"/>
    </source>
</evidence>
<evidence type="ECO:0000256" key="3">
    <source>
        <dbReference type="ARBA" id="ARBA00022490"/>
    </source>
</evidence>
<keyword evidence="5 9" id="KW-0548">Nucleotidyltransferase</keyword>
<dbReference type="SUPFAM" id="SSF55666">
    <property type="entry name" value="Ribonuclease PH domain 2-like"/>
    <property type="match status" value="2"/>
</dbReference>
<accession>A0A1H7QIA4</accession>
<dbReference type="InterPro" id="IPR015847">
    <property type="entry name" value="ExoRNase_PH_dom2"/>
</dbReference>
<dbReference type="InterPro" id="IPR004087">
    <property type="entry name" value="KH_dom"/>
</dbReference>
<dbReference type="InterPro" id="IPR036612">
    <property type="entry name" value="KH_dom_type_1_sf"/>
</dbReference>
<dbReference type="InterPro" id="IPR015848">
    <property type="entry name" value="PNPase_PH_RNA-bd_bac/org-type"/>
</dbReference>
<reference evidence="13" key="1">
    <citation type="submission" date="2016-10" db="EMBL/GenBank/DDBJ databases">
        <authorList>
            <person name="Varghese N."/>
            <person name="Submissions S."/>
        </authorList>
    </citation>
    <scope>NUCLEOTIDE SEQUENCE [LARGE SCALE GENOMIC DNA]</scope>
    <source>
        <strain evidence="13">DSM 17044</strain>
    </source>
</reference>
<dbReference type="GO" id="GO:0000287">
    <property type="term" value="F:magnesium ion binding"/>
    <property type="evidence" value="ECO:0007669"/>
    <property type="project" value="UniProtKB-UniRule"/>
</dbReference>
<dbReference type="PANTHER" id="PTHR11252:SF0">
    <property type="entry name" value="POLYRIBONUCLEOTIDE NUCLEOTIDYLTRANSFERASE 1, MITOCHONDRIAL"/>
    <property type="match status" value="1"/>
</dbReference>
<feature type="region of interest" description="Disordered" evidence="10">
    <location>
        <begin position="700"/>
        <end position="729"/>
    </location>
</feature>
<dbReference type="Pfam" id="PF03725">
    <property type="entry name" value="RNase_PH_C"/>
    <property type="match status" value="1"/>
</dbReference>
<dbReference type="FunFam" id="3.30.230.70:FF:000002">
    <property type="entry name" value="Polyribonucleotide nucleotidyltransferase"/>
    <property type="match status" value="1"/>
</dbReference>
<keyword evidence="3 9" id="KW-0963">Cytoplasm</keyword>
<evidence type="ECO:0000259" key="11">
    <source>
        <dbReference type="PROSITE" id="PS50126"/>
    </source>
</evidence>
<dbReference type="NCBIfam" id="NF008805">
    <property type="entry name" value="PRK11824.1"/>
    <property type="match status" value="1"/>
</dbReference>
<evidence type="ECO:0000256" key="10">
    <source>
        <dbReference type="SAM" id="MobiDB-lite"/>
    </source>
</evidence>
<dbReference type="InterPro" id="IPR012162">
    <property type="entry name" value="PNPase"/>
</dbReference>
<dbReference type="InterPro" id="IPR027408">
    <property type="entry name" value="PNPase/RNase_PH_dom_sf"/>
</dbReference>
<dbReference type="Pfam" id="PF00575">
    <property type="entry name" value="S1"/>
    <property type="match status" value="1"/>
</dbReference>
<dbReference type="Proteomes" id="UP000182719">
    <property type="component" value="Unassembled WGS sequence"/>
</dbReference>
<keyword evidence="8 9" id="KW-0694">RNA-binding</keyword>
<dbReference type="FunFam" id="3.30.230.70:FF:000001">
    <property type="entry name" value="Polyribonucleotide nucleotidyltransferase"/>
    <property type="match status" value="1"/>
</dbReference>
<keyword evidence="4 9" id="KW-0808">Transferase</keyword>
<dbReference type="PANTHER" id="PTHR11252">
    <property type="entry name" value="POLYRIBONUCLEOTIDE NUCLEOTIDYLTRANSFERASE"/>
    <property type="match status" value="1"/>
</dbReference>
<dbReference type="PROSITE" id="PS50084">
    <property type="entry name" value="KH_TYPE_1"/>
    <property type="match status" value="1"/>
</dbReference>
<evidence type="ECO:0000256" key="8">
    <source>
        <dbReference type="ARBA" id="ARBA00022884"/>
    </source>
</evidence>
<dbReference type="PROSITE" id="PS50126">
    <property type="entry name" value="S1"/>
    <property type="match status" value="1"/>
</dbReference>
<keyword evidence="7 9" id="KW-0460">Magnesium</keyword>
<dbReference type="SUPFAM" id="SSF50249">
    <property type="entry name" value="Nucleic acid-binding proteins"/>
    <property type="match status" value="1"/>
</dbReference>
<dbReference type="GO" id="GO:0004654">
    <property type="term" value="F:polyribonucleotide nucleotidyltransferase activity"/>
    <property type="evidence" value="ECO:0007669"/>
    <property type="project" value="UniProtKB-UniRule"/>
</dbReference>
<dbReference type="GO" id="GO:0006396">
    <property type="term" value="P:RNA processing"/>
    <property type="evidence" value="ECO:0007669"/>
    <property type="project" value="InterPro"/>
</dbReference>
<gene>
    <name evidence="9" type="primary">pnp</name>
    <name evidence="12" type="ORF">SAMN05444354_106141</name>
</gene>
<evidence type="ECO:0000256" key="7">
    <source>
        <dbReference type="ARBA" id="ARBA00022842"/>
    </source>
</evidence>
<dbReference type="SUPFAM" id="SSF46915">
    <property type="entry name" value="Polynucleotide phosphorylase/guanosine pentaphosphate synthase (PNPase/GPSI), domain 3"/>
    <property type="match status" value="1"/>
</dbReference>
<evidence type="ECO:0000256" key="6">
    <source>
        <dbReference type="ARBA" id="ARBA00022723"/>
    </source>
</evidence>
<comment type="function">
    <text evidence="9">Involved in mRNA degradation. Catalyzes the phosphorolysis of single-stranded polyribonucleotides processively in the 3'- to 5'-direction.</text>
</comment>
<dbReference type="GO" id="GO:0000175">
    <property type="term" value="F:3'-5'-RNA exonuclease activity"/>
    <property type="evidence" value="ECO:0007669"/>
    <property type="project" value="TreeGrafter"/>
</dbReference>
<dbReference type="HAMAP" id="MF_01595">
    <property type="entry name" value="PNPase"/>
    <property type="match status" value="1"/>
</dbReference>
<dbReference type="InterPro" id="IPR036456">
    <property type="entry name" value="PNPase_PH_RNA-bd_sf"/>
</dbReference>
<evidence type="ECO:0000256" key="5">
    <source>
        <dbReference type="ARBA" id="ARBA00022695"/>
    </source>
</evidence>
<dbReference type="Gene3D" id="2.40.50.140">
    <property type="entry name" value="Nucleic acid-binding proteins"/>
    <property type="match status" value="1"/>
</dbReference>
<evidence type="ECO:0000313" key="13">
    <source>
        <dbReference type="Proteomes" id="UP000182719"/>
    </source>
</evidence>
<dbReference type="InterPro" id="IPR036345">
    <property type="entry name" value="ExoRNase_PH_dom2_sf"/>
</dbReference>
<dbReference type="Gene3D" id="3.30.230.70">
    <property type="entry name" value="GHMP Kinase, N-terminal domain"/>
    <property type="match status" value="2"/>
</dbReference>
<comment type="catalytic activity">
    <reaction evidence="9">
        <text>RNA(n+1) + phosphate = RNA(n) + a ribonucleoside 5'-diphosphate</text>
        <dbReference type="Rhea" id="RHEA:22096"/>
        <dbReference type="Rhea" id="RHEA-COMP:14527"/>
        <dbReference type="Rhea" id="RHEA-COMP:17342"/>
        <dbReference type="ChEBI" id="CHEBI:43474"/>
        <dbReference type="ChEBI" id="CHEBI:57930"/>
        <dbReference type="ChEBI" id="CHEBI:140395"/>
        <dbReference type="EC" id="2.7.7.8"/>
    </reaction>
</comment>
<protein>
    <recommendedName>
        <fullName evidence="9">Polyribonucleotide nucleotidyltransferase</fullName>
        <ecNumber evidence="9">2.7.7.8</ecNumber>
    </recommendedName>
    <alternativeName>
        <fullName evidence="9">Polynucleotide phosphorylase</fullName>
        <shortName evidence="9">PNPase</shortName>
    </alternativeName>
</protein>
<dbReference type="CDD" id="cd02393">
    <property type="entry name" value="KH-I_PNPase"/>
    <property type="match status" value="1"/>
</dbReference>
<organism evidence="12 13">
    <name type="scientific">Stigmatella aurantiaca</name>
    <dbReference type="NCBI Taxonomy" id="41"/>
    <lineage>
        <taxon>Bacteria</taxon>
        <taxon>Pseudomonadati</taxon>
        <taxon>Myxococcota</taxon>
        <taxon>Myxococcia</taxon>
        <taxon>Myxococcales</taxon>
        <taxon>Cystobacterineae</taxon>
        <taxon>Archangiaceae</taxon>
        <taxon>Stigmatella</taxon>
    </lineage>
</organism>
<comment type="subcellular location">
    <subcellularLocation>
        <location evidence="1 9">Cytoplasm</location>
    </subcellularLocation>
</comment>
<dbReference type="Pfam" id="PF00013">
    <property type="entry name" value="KH_1"/>
    <property type="match status" value="1"/>
</dbReference>
<dbReference type="InterPro" id="IPR020568">
    <property type="entry name" value="Ribosomal_Su5_D2-typ_SF"/>
</dbReference>
<name>A0A1H7QIA4_STIAU</name>
<evidence type="ECO:0000256" key="2">
    <source>
        <dbReference type="ARBA" id="ARBA00007404"/>
    </source>
</evidence>
<dbReference type="FunFam" id="3.30.1370.10:FF:000001">
    <property type="entry name" value="Polyribonucleotide nucleotidyltransferase"/>
    <property type="match status" value="1"/>
</dbReference>
<dbReference type="Pfam" id="PF03726">
    <property type="entry name" value="PNPase"/>
    <property type="match status" value="1"/>
</dbReference>
<dbReference type="InterPro" id="IPR012340">
    <property type="entry name" value="NA-bd_OB-fold"/>
</dbReference>
<comment type="cofactor">
    <cofactor evidence="9">
        <name>Mg(2+)</name>
        <dbReference type="ChEBI" id="CHEBI:18420"/>
    </cofactor>
</comment>
<dbReference type="SUPFAM" id="SSF54791">
    <property type="entry name" value="Eukaryotic type KH-domain (KH-domain type I)"/>
    <property type="match status" value="1"/>
</dbReference>
<dbReference type="SUPFAM" id="SSF54211">
    <property type="entry name" value="Ribosomal protein S5 domain 2-like"/>
    <property type="match status" value="2"/>
</dbReference>
<keyword evidence="6 9" id="KW-0479">Metal-binding</keyword>
<sequence>MEPSGSKGKDMLKKSVKIGDSELSIEVGRLAKQADGAVVVRYGDTMLLVTAVSAREKKDIDFLPLTVEYQEKLYSAGRIPGSYFKREGRLTEKETLASRLVDRSCRPLFPEGYAYETQIIASVVSAEPDNEGDIHGITGASAALWVSDIPFNGPIAGIRVGRVDGKFVANPTMKQREQSDIDLVMAVSREAIVMVEGGAEEVGEADMVAALEFGKQAVQPALDIQDELRRELNKTVRAYDKQASIDEGLKAKVRELAWDGIVKGYTIKEKAARYDALGKAKKETIAKLKEQLGEGYTPTVEKHAKQVVEDLKYEHMRQITVDGGRIGARGHAEVRPITCEVGVLPRTHGSAVFTRGETQALVVTTLGTSDDEQRLELLGGMVFKRFMLHYNFPPFSVNETKPLRGPGRREVGHGALAERALRNMAPKSDSFPYTIRLVSDILESNGSSSMASVCGGTLALMDAGVPIKAPVAGIAMGLVKEGDKIAILSDILGDEDHLGDMDFKVCGTSKGITSIQMDIKITGLTTEIMSRALEQARQGRLHILGEMLKTMAEPRKEISQYAPRITTIQIRPEYIKNVIGPGGKVIKDIIARTGAAINIEDSGRVDIASANSDSVKAAIAMIQALTREAEIGKIYTGTVRKIAEFGAFVELFPGTDGLIHISELSDKRVKSVSDVLNEGDEVLVKVVSIDKTGKIRLSRKEAMAERAAAQQTPPPGEGAPTATQPDAKA</sequence>
<dbReference type="CDD" id="cd11364">
    <property type="entry name" value="RNase_PH_PNPase_2"/>
    <property type="match status" value="1"/>
</dbReference>
<evidence type="ECO:0000256" key="1">
    <source>
        <dbReference type="ARBA" id="ARBA00004496"/>
    </source>
</evidence>
<dbReference type="EC" id="2.7.7.8" evidence="9"/>
<dbReference type="InterPro" id="IPR003029">
    <property type="entry name" value="S1_domain"/>
</dbReference>
<dbReference type="GO" id="GO:0005829">
    <property type="term" value="C:cytosol"/>
    <property type="evidence" value="ECO:0007669"/>
    <property type="project" value="TreeGrafter"/>
</dbReference>
<dbReference type="Pfam" id="PF01138">
    <property type="entry name" value="RNase_PH"/>
    <property type="match status" value="2"/>
</dbReference>
<dbReference type="EMBL" id="FOAP01000006">
    <property type="protein sequence ID" value="SEL47305.1"/>
    <property type="molecule type" value="Genomic_DNA"/>
</dbReference>
<dbReference type="NCBIfam" id="TIGR03591">
    <property type="entry name" value="polynuc_phos"/>
    <property type="match status" value="1"/>
</dbReference>
<dbReference type="CDD" id="cd11363">
    <property type="entry name" value="RNase_PH_PNPase_1"/>
    <property type="match status" value="1"/>
</dbReference>
<dbReference type="InterPro" id="IPR001247">
    <property type="entry name" value="ExoRNase_PH_dom1"/>
</dbReference>
<evidence type="ECO:0000256" key="4">
    <source>
        <dbReference type="ARBA" id="ARBA00022679"/>
    </source>
</evidence>
<feature type="domain" description="S1 motif" evidence="11">
    <location>
        <begin position="632"/>
        <end position="700"/>
    </location>
</feature>
<dbReference type="FunFam" id="2.40.50.140:FF:000023">
    <property type="entry name" value="Polyribonucleotide nucleotidyltransferase"/>
    <property type="match status" value="1"/>
</dbReference>
<evidence type="ECO:0000256" key="9">
    <source>
        <dbReference type="HAMAP-Rule" id="MF_01595"/>
    </source>
</evidence>
<comment type="similarity">
    <text evidence="2 9">Belongs to the polyribonucleotide nucleotidyltransferase family.</text>
</comment>
<feature type="binding site" evidence="9">
    <location>
        <position position="496"/>
    </location>
    <ligand>
        <name>Mg(2+)</name>
        <dbReference type="ChEBI" id="CHEBI:18420"/>
    </ligand>
</feature>